<keyword evidence="2 3" id="KW-0732">Signal</keyword>
<dbReference type="EMBL" id="JBIWXY010000001">
    <property type="protein sequence ID" value="MFJ5445947.1"/>
    <property type="molecule type" value="Genomic_DNA"/>
</dbReference>
<reference evidence="4 5" key="1">
    <citation type="submission" date="2024-11" db="EMBL/GenBank/DDBJ databases">
        <authorList>
            <person name="Kaparullina E.N."/>
            <person name="Delegan Y.A."/>
            <person name="Doronina N.V."/>
        </authorList>
    </citation>
    <scope>NUCLEOTIDE SEQUENCE [LARGE SCALE GENOMIC DNA]</scope>
    <source>
        <strain evidence="4 5">7sh_L</strain>
    </source>
</reference>
<protein>
    <submittedName>
        <fullName evidence="4">VacJ family lipoprotein</fullName>
    </submittedName>
</protein>
<accession>A0ABW8GLK5</accession>
<comment type="caution">
    <text evidence="4">The sequence shown here is derived from an EMBL/GenBank/DDBJ whole genome shotgun (WGS) entry which is preliminary data.</text>
</comment>
<sequence length="246" mass="26794">MRIKISGIATSLVLALSISGCATQANKDPLEGFNRGVYKFNDTADKAVLKPIAGAYKAVLPSPIRTGVNNFFTNLGTFTSLINNILQLELGKAMDNAGRLVINSTIGIGGLIDVASMDGVPRHKADFGQTLGKWGVGSGAYLVLPFVGPSTIRDTAGLTVDTLYFDPIQYTNHVRIRNQLRMLSFVDLRSQYLPASDLVDDAALDPYIFMREAYLQRRDIAVHGKATQYDDFDDDDDDDETPAGQQ</sequence>
<dbReference type="PANTHER" id="PTHR30035">
    <property type="entry name" value="LIPOPROTEIN VACJ-RELATED"/>
    <property type="match status" value="1"/>
</dbReference>
<dbReference type="Proteomes" id="UP001617669">
    <property type="component" value="Unassembled WGS sequence"/>
</dbReference>
<evidence type="ECO:0000256" key="2">
    <source>
        <dbReference type="ARBA" id="ARBA00022729"/>
    </source>
</evidence>
<organism evidence="4 5">
    <name type="scientific">Methylobacillus methanolivorans</name>
    <dbReference type="NCBI Taxonomy" id="1848927"/>
    <lineage>
        <taxon>Bacteria</taxon>
        <taxon>Pseudomonadati</taxon>
        <taxon>Pseudomonadota</taxon>
        <taxon>Betaproteobacteria</taxon>
        <taxon>Nitrosomonadales</taxon>
        <taxon>Methylophilaceae</taxon>
        <taxon>Methylobacillus</taxon>
    </lineage>
</organism>
<dbReference type="InterPro" id="IPR007428">
    <property type="entry name" value="MlaA"/>
</dbReference>
<evidence type="ECO:0000256" key="3">
    <source>
        <dbReference type="SAM" id="SignalP"/>
    </source>
</evidence>
<gene>
    <name evidence="4" type="ORF">ACIKP9_06860</name>
</gene>
<evidence type="ECO:0000313" key="5">
    <source>
        <dbReference type="Proteomes" id="UP001617669"/>
    </source>
</evidence>
<dbReference type="PANTHER" id="PTHR30035:SF3">
    <property type="entry name" value="INTERMEMBRANE PHOSPHOLIPID TRANSPORT SYSTEM LIPOPROTEIN MLAA"/>
    <property type="match status" value="1"/>
</dbReference>
<comment type="similarity">
    <text evidence="1">Belongs to the MlaA family.</text>
</comment>
<keyword evidence="5" id="KW-1185">Reference proteome</keyword>
<keyword evidence="4" id="KW-0449">Lipoprotein</keyword>
<evidence type="ECO:0000313" key="4">
    <source>
        <dbReference type="EMBL" id="MFJ5445947.1"/>
    </source>
</evidence>
<proteinExistence type="inferred from homology"/>
<dbReference type="Pfam" id="PF04333">
    <property type="entry name" value="MlaA"/>
    <property type="match status" value="1"/>
</dbReference>
<feature type="signal peptide" evidence="3">
    <location>
        <begin position="1"/>
        <end position="24"/>
    </location>
</feature>
<name>A0ABW8GLK5_9PROT</name>
<feature type="chain" id="PRO_5045145074" evidence="3">
    <location>
        <begin position="25"/>
        <end position="246"/>
    </location>
</feature>
<dbReference type="RefSeq" id="WP_400880919.1">
    <property type="nucleotide sequence ID" value="NZ_JBIWXY010000001.1"/>
</dbReference>
<evidence type="ECO:0000256" key="1">
    <source>
        <dbReference type="ARBA" id="ARBA00010634"/>
    </source>
</evidence>
<dbReference type="PROSITE" id="PS51257">
    <property type="entry name" value="PROKAR_LIPOPROTEIN"/>
    <property type="match status" value="1"/>
</dbReference>
<dbReference type="PRINTS" id="PR01805">
    <property type="entry name" value="VACJLIPOPROT"/>
</dbReference>